<protein>
    <submittedName>
        <fullName evidence="2">Uncharacterized protein</fullName>
    </submittedName>
</protein>
<feature type="compositionally biased region" description="Polar residues" evidence="1">
    <location>
        <begin position="192"/>
        <end position="217"/>
    </location>
</feature>
<organism evidence="2 3">
    <name type="scientific">Dryococelus australis</name>
    <dbReference type="NCBI Taxonomy" id="614101"/>
    <lineage>
        <taxon>Eukaryota</taxon>
        <taxon>Metazoa</taxon>
        <taxon>Ecdysozoa</taxon>
        <taxon>Arthropoda</taxon>
        <taxon>Hexapoda</taxon>
        <taxon>Insecta</taxon>
        <taxon>Pterygota</taxon>
        <taxon>Neoptera</taxon>
        <taxon>Polyneoptera</taxon>
        <taxon>Phasmatodea</taxon>
        <taxon>Verophasmatodea</taxon>
        <taxon>Anareolatae</taxon>
        <taxon>Phasmatidae</taxon>
        <taxon>Eurycanthinae</taxon>
        <taxon>Dryococelus</taxon>
    </lineage>
</organism>
<sequence>MHVQRGKHDRIEVGNPLTESNRYVMGINAPPALRPYPCLSRLSREAERSSGHGGIRASPPALGNFRQAGPPRLIDLWLVLRAFGLPRRQLPGTVERVSQCSEPDRHNKAAPTKITLLQIETSYATVRFTTKRKTSKLFYAGQFCSGVNGVRVKWSGFLGHSVRKLSRQEQIRVKMEVGNAIFQAELRDAQTTVSPTIPHQVQHSPSTASENVSSGTPSPRAPPHCVEASGCATMPLGMFTRAEYADMAFVYGYCDGNERGAAAEYPLRWIGTGGPVPWPKRSPDLSLFDFLFWGYLKSRVYSGWLSETRDQLLQAITDATNQHRNELARMQCHHAMVGYNVSQPVYSQMVPILNSLCETFTLSHLRRFTKQLQVPLTKPELLARQDELVNLRYLLAAFSVCDSLKNPGNNLHELHDFGKILHPPRFLLTIQDNTIQQKNAFLRETVINAFLTKILPPQVAKLINSKSKKKGQRLAWPLYINLEHHNRTHKSSAIHSSCMKHSKNDQFRYFLNARNKGEKTLTRAWKYGRPQRWKTG</sequence>
<proteinExistence type="predicted"/>
<dbReference type="PANTHER" id="PTHR47326:SF1">
    <property type="entry name" value="HTH PSQ-TYPE DOMAIN-CONTAINING PROTEIN"/>
    <property type="match status" value="1"/>
</dbReference>
<evidence type="ECO:0000313" key="2">
    <source>
        <dbReference type="EMBL" id="KAJ8871584.1"/>
    </source>
</evidence>
<name>A0ABQ9GHW4_9NEOP</name>
<gene>
    <name evidence="2" type="ORF">PR048_027910</name>
</gene>
<evidence type="ECO:0000256" key="1">
    <source>
        <dbReference type="SAM" id="MobiDB-lite"/>
    </source>
</evidence>
<dbReference type="InterPro" id="IPR036397">
    <property type="entry name" value="RNaseH_sf"/>
</dbReference>
<comment type="caution">
    <text evidence="2">The sequence shown here is derived from an EMBL/GenBank/DDBJ whole genome shotgun (WGS) entry which is preliminary data.</text>
</comment>
<dbReference type="Gene3D" id="3.30.420.10">
    <property type="entry name" value="Ribonuclease H-like superfamily/Ribonuclease H"/>
    <property type="match status" value="1"/>
</dbReference>
<evidence type="ECO:0000313" key="3">
    <source>
        <dbReference type="Proteomes" id="UP001159363"/>
    </source>
</evidence>
<feature type="region of interest" description="Disordered" evidence="1">
    <location>
        <begin position="192"/>
        <end position="222"/>
    </location>
</feature>
<keyword evidence="3" id="KW-1185">Reference proteome</keyword>
<dbReference type="PANTHER" id="PTHR47326">
    <property type="entry name" value="TRANSPOSABLE ELEMENT TC3 TRANSPOSASE-LIKE PROTEIN"/>
    <property type="match status" value="1"/>
</dbReference>
<reference evidence="2 3" key="1">
    <citation type="submission" date="2023-02" db="EMBL/GenBank/DDBJ databases">
        <title>LHISI_Scaffold_Assembly.</title>
        <authorList>
            <person name="Stuart O.P."/>
            <person name="Cleave R."/>
            <person name="Magrath M.J.L."/>
            <person name="Mikheyev A.S."/>
        </authorList>
    </citation>
    <scope>NUCLEOTIDE SEQUENCE [LARGE SCALE GENOMIC DNA]</scope>
    <source>
        <strain evidence="2">Daus_M_001</strain>
        <tissue evidence="2">Leg muscle</tissue>
    </source>
</reference>
<accession>A0ABQ9GHW4</accession>
<dbReference type="EMBL" id="JARBHB010000012">
    <property type="protein sequence ID" value="KAJ8871584.1"/>
    <property type="molecule type" value="Genomic_DNA"/>
</dbReference>
<dbReference type="Proteomes" id="UP001159363">
    <property type="component" value="Chromosome 11"/>
</dbReference>